<organism evidence="3 4">
    <name type="scientific">Agrococcus sediminis</name>
    <dbReference type="NCBI Taxonomy" id="2599924"/>
    <lineage>
        <taxon>Bacteria</taxon>
        <taxon>Bacillati</taxon>
        <taxon>Actinomycetota</taxon>
        <taxon>Actinomycetes</taxon>
        <taxon>Micrococcales</taxon>
        <taxon>Microbacteriaceae</taxon>
        <taxon>Agrococcus</taxon>
    </lineage>
</organism>
<dbReference type="Proteomes" id="UP000323221">
    <property type="component" value="Unassembled WGS sequence"/>
</dbReference>
<evidence type="ECO:0000313" key="4">
    <source>
        <dbReference type="Proteomes" id="UP000323221"/>
    </source>
</evidence>
<dbReference type="EMBL" id="VOIR01000015">
    <property type="protein sequence ID" value="KAA6432013.1"/>
    <property type="molecule type" value="Genomic_DNA"/>
</dbReference>
<feature type="compositionally biased region" description="Low complexity" evidence="1">
    <location>
        <begin position="39"/>
        <end position="66"/>
    </location>
</feature>
<dbReference type="PROSITE" id="PS51257">
    <property type="entry name" value="PROKAR_LIPOPROTEIN"/>
    <property type="match status" value="1"/>
</dbReference>
<evidence type="ECO:0000313" key="3">
    <source>
        <dbReference type="EMBL" id="KAA6432013.1"/>
    </source>
</evidence>
<gene>
    <name evidence="3" type="ORF">FQ330_09495</name>
</gene>
<keyword evidence="2" id="KW-0732">Signal</keyword>
<dbReference type="RefSeq" id="WP_146357075.1">
    <property type="nucleotide sequence ID" value="NZ_VOIR01000015.1"/>
</dbReference>
<comment type="caution">
    <text evidence="3">The sequence shown here is derived from an EMBL/GenBank/DDBJ whole genome shotgun (WGS) entry which is preliminary data.</text>
</comment>
<name>A0A5M8QA68_9MICO</name>
<feature type="signal peptide" evidence="2">
    <location>
        <begin position="1"/>
        <end position="21"/>
    </location>
</feature>
<reference evidence="3 4" key="1">
    <citation type="submission" date="2019-08" db="EMBL/GenBank/DDBJ databases">
        <title>Agrococcus lahaulensis sp. nov., isolated from a cold desert of the Indian Himalayas.</title>
        <authorList>
            <person name="Qu J.H."/>
        </authorList>
    </citation>
    <scope>NUCLEOTIDE SEQUENCE [LARGE SCALE GENOMIC DNA]</scope>
    <source>
        <strain evidence="3 4">NS18</strain>
    </source>
</reference>
<evidence type="ECO:0000256" key="2">
    <source>
        <dbReference type="SAM" id="SignalP"/>
    </source>
</evidence>
<dbReference type="OrthoDB" id="5123391at2"/>
<sequence length="198" mass="19528">MPRRLALPLAIATALAMSACASGGAVSPPSAGEPGMAGTSSESAEESTQTAADQQAAGQQSVARDAAAAEEEAAEAQAMVAPEPSVGLDDGEDGLPEHSGASVDDVLRLGGVATWIDPPARIALSLPASSGCWALAGPLTAESATALAVQVEQPQVCGAPDAARTYTLLVPADVDADAALQLTVTGLPEPLVLTLPAP</sequence>
<proteinExistence type="predicted"/>
<feature type="region of interest" description="Disordered" evidence="1">
    <location>
        <begin position="21"/>
        <end position="101"/>
    </location>
</feature>
<evidence type="ECO:0000256" key="1">
    <source>
        <dbReference type="SAM" id="MobiDB-lite"/>
    </source>
</evidence>
<keyword evidence="4" id="KW-1185">Reference proteome</keyword>
<protein>
    <submittedName>
        <fullName evidence="3">Uncharacterized protein</fullName>
    </submittedName>
</protein>
<accession>A0A5M8QA68</accession>
<feature type="chain" id="PRO_5024303416" evidence="2">
    <location>
        <begin position="22"/>
        <end position="198"/>
    </location>
</feature>
<dbReference type="AlphaFoldDB" id="A0A5M8QA68"/>